<feature type="region of interest" description="Disordered" evidence="1">
    <location>
        <begin position="237"/>
        <end position="275"/>
    </location>
</feature>
<evidence type="ECO:0000256" key="1">
    <source>
        <dbReference type="SAM" id="MobiDB-lite"/>
    </source>
</evidence>
<gene>
    <name evidence="2" type="ORF">MNAN1_002570</name>
</gene>
<dbReference type="AlphaFoldDB" id="A0AAF0ERQ9"/>
<organism evidence="2 3">
    <name type="scientific">Malassezia nana</name>
    <dbReference type="NCBI Taxonomy" id="180528"/>
    <lineage>
        <taxon>Eukaryota</taxon>
        <taxon>Fungi</taxon>
        <taxon>Dikarya</taxon>
        <taxon>Basidiomycota</taxon>
        <taxon>Ustilaginomycotina</taxon>
        <taxon>Malasseziomycetes</taxon>
        <taxon>Malasseziales</taxon>
        <taxon>Malasseziaceae</taxon>
        <taxon>Malassezia</taxon>
    </lineage>
</organism>
<evidence type="ECO:0000313" key="2">
    <source>
        <dbReference type="EMBL" id="WFD27571.1"/>
    </source>
</evidence>
<feature type="region of interest" description="Disordered" evidence="1">
    <location>
        <begin position="1"/>
        <end position="68"/>
    </location>
</feature>
<name>A0AAF0ERQ9_9BASI</name>
<accession>A0AAF0ERQ9</accession>
<reference evidence="2" key="1">
    <citation type="submission" date="2023-03" db="EMBL/GenBank/DDBJ databases">
        <title>Mating type loci evolution in Malassezia.</title>
        <authorList>
            <person name="Coelho M.A."/>
        </authorList>
    </citation>
    <scope>NUCLEOTIDE SEQUENCE</scope>
    <source>
        <strain evidence="2">CBS 9557</strain>
    </source>
</reference>
<proteinExistence type="predicted"/>
<dbReference type="PANTHER" id="PTHR36205">
    <property type="entry name" value="CHROMOSOME 19, WHOLE GENOME SHOTGUN SEQUENCE"/>
    <property type="match status" value="1"/>
</dbReference>
<sequence>MKDAGGGLMRARKDTLPMSIVESEATEENESNLTAQRYQFLPYDAPGPSTGSDDELPSPASQPFLSRRERTKQSYEHIDLAGWIPFVALYVVHWVLRRWKTMVAVTTFGAILGLLVLNLERPEWHEMAYYRVDPNARVPLDATGRPISVRPVHAIVPPKLEQCMGPNGAPVPLSPSNAHPTPPTHPKPIVGDYALVGLSRDQCITYEERYGMYTDEALKITYRLPDELLPSTDMAYDEDPDNPWTVPQVKESASPRRAVDYDPLHGQPRPAGMSTGDYENLLRDRLMQQNTRDTSRVSVPNWRALMDACYARHVQQQGWNTSTWDSEQYRTNPAVKRTAIVMRAYEGYPWREDDVLNLRAMISELSLNNPGTPYDVRILVEVKDRSLSVFTSEWDRYRVLVKSVPREFWGLVEFWSEKQLEVLYAGLPGRFINNMIAQTSYRACLMALQKFWLDHQEYDFVYNWEMDVRYIGNYLDFFEGIEEYARQEPLNPGMHKYETWYMPGVPESERIWRAPPNSTTKVGEEADMITLGPIFDPRGSGWYWTHDVQNYPLGWNTDRRASIGTNMRLSRGLLEAMNVVNAEAKKSLHCEAWPTTLVLHSQMPLSHDQSFYPEAGFSYALPIPFKGVFAPHPIYFRHDWDIYELNRLLNRPDFYEKKNENLHKDSSFYYHAQHAKELYMGWKRNADVCRAPSMLHPIKRVD</sequence>
<evidence type="ECO:0000313" key="3">
    <source>
        <dbReference type="Proteomes" id="UP001213623"/>
    </source>
</evidence>
<dbReference type="Pfam" id="PF11885">
    <property type="entry name" value="DUF3405"/>
    <property type="match status" value="3"/>
</dbReference>
<protein>
    <submittedName>
        <fullName evidence="2">Uncharacterized protein</fullName>
    </submittedName>
</protein>
<dbReference type="InterPro" id="IPR021822">
    <property type="entry name" value="DUF3405"/>
</dbReference>
<feature type="compositionally biased region" description="Basic and acidic residues" evidence="1">
    <location>
        <begin position="253"/>
        <end position="263"/>
    </location>
</feature>
<dbReference type="PANTHER" id="PTHR36205:SF2">
    <property type="entry name" value="MAJOR FACILITATOR SUPERFAMILY TRANSPORTER"/>
    <property type="match status" value="1"/>
</dbReference>
<dbReference type="Proteomes" id="UP001213623">
    <property type="component" value="Chromosome 4"/>
</dbReference>
<keyword evidence="3" id="KW-1185">Reference proteome</keyword>
<dbReference type="EMBL" id="CP119895">
    <property type="protein sequence ID" value="WFD27571.1"/>
    <property type="molecule type" value="Genomic_DNA"/>
</dbReference>